<keyword evidence="3" id="KW-1185">Reference proteome</keyword>
<evidence type="ECO:0008006" key="4">
    <source>
        <dbReference type="Google" id="ProtNLM"/>
    </source>
</evidence>
<evidence type="ECO:0000256" key="1">
    <source>
        <dbReference type="SAM" id="MobiDB-lite"/>
    </source>
</evidence>
<gene>
    <name evidence="2" type="ORF">JOD31_001707</name>
</gene>
<reference evidence="2 3" key="1">
    <citation type="submission" date="2021-01" db="EMBL/GenBank/DDBJ databases">
        <title>Genomic Encyclopedia of Type Strains, Phase IV (KMG-IV): sequencing the most valuable type-strain genomes for metagenomic binning, comparative biology and taxonomic classification.</title>
        <authorList>
            <person name="Goeker M."/>
        </authorList>
    </citation>
    <scope>NUCLEOTIDE SEQUENCE [LARGE SCALE GENOMIC DNA]</scope>
    <source>
        <strain evidence="2 3">DSM 6130</strain>
    </source>
</reference>
<dbReference type="Proteomes" id="UP000758856">
    <property type="component" value="Unassembled WGS sequence"/>
</dbReference>
<evidence type="ECO:0000313" key="3">
    <source>
        <dbReference type="Proteomes" id="UP000758856"/>
    </source>
</evidence>
<organism evidence="2 3">
    <name type="scientific">Methylopila capsulata</name>
    <dbReference type="NCBI Taxonomy" id="61654"/>
    <lineage>
        <taxon>Bacteria</taxon>
        <taxon>Pseudomonadati</taxon>
        <taxon>Pseudomonadota</taxon>
        <taxon>Alphaproteobacteria</taxon>
        <taxon>Hyphomicrobiales</taxon>
        <taxon>Methylopilaceae</taxon>
        <taxon>Methylopila</taxon>
    </lineage>
</organism>
<feature type="region of interest" description="Disordered" evidence="1">
    <location>
        <begin position="24"/>
        <end position="59"/>
    </location>
</feature>
<dbReference type="RefSeq" id="WP_204949912.1">
    <property type="nucleotide sequence ID" value="NZ_BSFF01000001.1"/>
</dbReference>
<name>A0ABS2T9L0_9HYPH</name>
<sequence>MLKDIRRNKSPKWMKIGVLPRLIRPPRGLDPHRMSSDPAHDDAHAPYDPDEHRRRRDRDDRVSFVAGRLRQAAGEQTFRTAGWPLGLALSSLHQRPADEVISETELNDLRAAWWELYPRAEVWPDAPQSWNADMLALLVVMFRWAGAGEATKSVEIDLQARRFWHHAEAAAADDCLGEIAAARRRAAIAAGVVVDLEAHRFAGKGFE</sequence>
<feature type="compositionally biased region" description="Basic and acidic residues" evidence="1">
    <location>
        <begin position="27"/>
        <end position="59"/>
    </location>
</feature>
<accession>A0ABS2T9L0</accession>
<protein>
    <recommendedName>
        <fullName evidence="4">Phage protein</fullName>
    </recommendedName>
</protein>
<dbReference type="EMBL" id="JAFBCY010000002">
    <property type="protein sequence ID" value="MBM7851482.1"/>
    <property type="molecule type" value="Genomic_DNA"/>
</dbReference>
<evidence type="ECO:0000313" key="2">
    <source>
        <dbReference type="EMBL" id="MBM7851482.1"/>
    </source>
</evidence>
<comment type="caution">
    <text evidence="2">The sequence shown here is derived from an EMBL/GenBank/DDBJ whole genome shotgun (WGS) entry which is preliminary data.</text>
</comment>
<proteinExistence type="predicted"/>